<dbReference type="Proteomes" id="UP001576784">
    <property type="component" value="Unassembled WGS sequence"/>
</dbReference>
<evidence type="ECO:0008006" key="3">
    <source>
        <dbReference type="Google" id="ProtNLM"/>
    </source>
</evidence>
<gene>
    <name evidence="1" type="ORF">ACE1CI_19580</name>
</gene>
<keyword evidence="2" id="KW-1185">Reference proteome</keyword>
<accession>A0ABV4XW21</accession>
<organism evidence="1 2">
    <name type="scientific">Floridaenema flaviceps BLCC-F50</name>
    <dbReference type="NCBI Taxonomy" id="3153642"/>
    <lineage>
        <taxon>Bacteria</taxon>
        <taxon>Bacillati</taxon>
        <taxon>Cyanobacteriota</taxon>
        <taxon>Cyanophyceae</taxon>
        <taxon>Oscillatoriophycideae</taxon>
        <taxon>Aerosakkonematales</taxon>
        <taxon>Aerosakkonemataceae</taxon>
        <taxon>Floridanema</taxon>
        <taxon>Floridanema flaviceps</taxon>
    </lineage>
</organism>
<sequence length="301" mass="33706">MRHWFSYTAYGLQIRSTLPIPEFIVSSGEPDVVIRLGQVECLPFVIDPDVRFQFREQEACFIYEDVGAFLVQQGREIVIDPAPRVEERVLRLFILGPIIAMLLHQRGLLLLHASAVVVNNSVVAFLGDSGWGKSTTAAALHTLGYGILTDEILAIVSCFEYPIALPAFPQLKLWPEAAIFLGNDPKKLPRVHPQSDKRTCHANRKFPQRPLPLKRIYVLVEGLHQEIEPLQPQNAFIELVRHSYAARFLKATGAASLHLHHCAKLASSVSICSLIRPKSLAALPDLVRLLEKEQQELTTNC</sequence>
<dbReference type="EMBL" id="JBHFNR010000145">
    <property type="protein sequence ID" value="MFB2895114.1"/>
    <property type="molecule type" value="Genomic_DNA"/>
</dbReference>
<proteinExistence type="predicted"/>
<dbReference type="InterPro" id="IPR027417">
    <property type="entry name" value="P-loop_NTPase"/>
</dbReference>
<protein>
    <recommendedName>
        <fullName evidence="3">Serine kinase</fullName>
    </recommendedName>
</protein>
<name>A0ABV4XW21_9CYAN</name>
<evidence type="ECO:0000313" key="2">
    <source>
        <dbReference type="Proteomes" id="UP001576784"/>
    </source>
</evidence>
<dbReference type="SUPFAM" id="SSF53795">
    <property type="entry name" value="PEP carboxykinase-like"/>
    <property type="match status" value="1"/>
</dbReference>
<dbReference type="Gene3D" id="3.40.50.300">
    <property type="entry name" value="P-loop containing nucleotide triphosphate hydrolases"/>
    <property type="match status" value="1"/>
</dbReference>
<reference evidence="1 2" key="1">
    <citation type="submission" date="2024-09" db="EMBL/GenBank/DDBJ databases">
        <title>Floridaenema gen nov. (Aerosakkonemataceae, Aerosakkonematales ord. nov., Cyanobacteria) from benthic tropical and subtropical fresh waters, with the description of four new species.</title>
        <authorList>
            <person name="Moretto J.A."/>
            <person name="Berthold D.E."/>
            <person name="Lefler F.W."/>
            <person name="Huang I.-S."/>
            <person name="Laughinghouse H. IV."/>
        </authorList>
    </citation>
    <scope>NUCLEOTIDE SEQUENCE [LARGE SCALE GENOMIC DNA]</scope>
    <source>
        <strain evidence="1 2">BLCC-F50</strain>
    </source>
</reference>
<comment type="caution">
    <text evidence="1">The sequence shown here is derived from an EMBL/GenBank/DDBJ whole genome shotgun (WGS) entry which is preliminary data.</text>
</comment>
<dbReference type="RefSeq" id="WP_413264750.1">
    <property type="nucleotide sequence ID" value="NZ_JBHFNR010000145.1"/>
</dbReference>
<evidence type="ECO:0000313" key="1">
    <source>
        <dbReference type="EMBL" id="MFB2895114.1"/>
    </source>
</evidence>